<keyword evidence="4" id="KW-1185">Reference proteome</keyword>
<dbReference type="OrthoDB" id="4223481at2759"/>
<evidence type="ECO:0000259" key="2">
    <source>
        <dbReference type="Pfam" id="PF12898"/>
    </source>
</evidence>
<dbReference type="Proteomes" id="UP000509510">
    <property type="component" value="Chromosome V"/>
</dbReference>
<name>A0A7H8R6F1_TALRU</name>
<organism evidence="3 4">
    <name type="scientific">Talaromyces rugulosus</name>
    <name type="common">Penicillium rugulosum</name>
    <dbReference type="NCBI Taxonomy" id="121627"/>
    <lineage>
        <taxon>Eukaryota</taxon>
        <taxon>Fungi</taxon>
        <taxon>Dikarya</taxon>
        <taxon>Ascomycota</taxon>
        <taxon>Pezizomycotina</taxon>
        <taxon>Eurotiomycetes</taxon>
        <taxon>Eurotiomycetidae</taxon>
        <taxon>Eurotiales</taxon>
        <taxon>Trichocomaceae</taxon>
        <taxon>Talaromyces</taxon>
        <taxon>Talaromyces sect. Islandici</taxon>
    </lineage>
</organism>
<feature type="compositionally biased region" description="Basic and acidic residues" evidence="1">
    <location>
        <begin position="270"/>
        <end position="282"/>
    </location>
</feature>
<reference evidence="4" key="1">
    <citation type="submission" date="2020-06" db="EMBL/GenBank/DDBJ databases">
        <title>A chromosome-scale genome assembly of Talaromyces rugulosus W13939.</title>
        <authorList>
            <person name="Wang B."/>
            <person name="Guo L."/>
            <person name="Ye K."/>
            <person name="Wang L."/>
        </authorList>
    </citation>
    <scope>NUCLEOTIDE SEQUENCE [LARGE SCALE GENOMIC DNA]</scope>
    <source>
        <strain evidence="4">W13939</strain>
    </source>
</reference>
<feature type="compositionally biased region" description="Basic and acidic residues" evidence="1">
    <location>
        <begin position="235"/>
        <end position="252"/>
    </location>
</feature>
<feature type="compositionally biased region" description="Polar residues" evidence="1">
    <location>
        <begin position="159"/>
        <end position="173"/>
    </location>
</feature>
<feature type="region of interest" description="Disordered" evidence="1">
    <location>
        <begin position="155"/>
        <end position="309"/>
    </location>
</feature>
<feature type="region of interest" description="Disordered" evidence="1">
    <location>
        <begin position="113"/>
        <end position="133"/>
    </location>
</feature>
<dbReference type="KEGG" id="trg:TRUGW13939_08680"/>
<feature type="compositionally biased region" description="Acidic residues" evidence="1">
    <location>
        <begin position="181"/>
        <end position="197"/>
    </location>
</feature>
<evidence type="ECO:0000313" key="4">
    <source>
        <dbReference type="Proteomes" id="UP000509510"/>
    </source>
</evidence>
<sequence>MAGGWSEEKVNRVKNLQLPQMLKCMGCHKTRSHTAYSGGQLQRLRQSVVSRGQGALVNPQVRCRICTGGEAPVEITCIRCDKRKFVEDFFKAQRQNLDTATCINCVSDGQMARPWDGNEGTGDSDNEYLHGDDDCSTVVGSTLGGVSLRIGDVGDEANETSSMNSRPSIPSLTGSRRGNGDDYDDGDTDSSDGDGFLEDPSQPDTSSIVNSSWTNSSAMSSSAINEDSQASALSRLRDTRGDYDWKMQEPRSSRYRPPTSSKPSKWAKTRAHDPTRDARNMRIPEPSEVAEEDDRRSEVGTSVPPESYL</sequence>
<dbReference type="InterPro" id="IPR024630">
    <property type="entry name" value="Stc1"/>
</dbReference>
<gene>
    <name evidence="3" type="ORF">TRUGW13939_08680</name>
</gene>
<feature type="compositionally biased region" description="Low complexity" evidence="1">
    <location>
        <begin position="205"/>
        <end position="228"/>
    </location>
</feature>
<proteinExistence type="predicted"/>
<feature type="domain" description="Stc1" evidence="2">
    <location>
        <begin position="23"/>
        <end position="106"/>
    </location>
</feature>
<dbReference type="RefSeq" id="XP_035347702.1">
    <property type="nucleotide sequence ID" value="XM_035491809.1"/>
</dbReference>
<feature type="compositionally biased region" description="Low complexity" evidence="1">
    <location>
        <begin position="255"/>
        <end position="264"/>
    </location>
</feature>
<dbReference type="AlphaFoldDB" id="A0A7H8R6F1"/>
<dbReference type="Pfam" id="PF12898">
    <property type="entry name" value="Stc1"/>
    <property type="match status" value="1"/>
</dbReference>
<accession>A0A7H8R6F1</accession>
<evidence type="ECO:0000313" key="3">
    <source>
        <dbReference type="EMBL" id="QKX61528.1"/>
    </source>
</evidence>
<evidence type="ECO:0000256" key="1">
    <source>
        <dbReference type="SAM" id="MobiDB-lite"/>
    </source>
</evidence>
<protein>
    <recommendedName>
        <fullName evidence="2">Stc1 domain-containing protein</fullName>
    </recommendedName>
</protein>
<dbReference type="GeneID" id="55996168"/>
<dbReference type="EMBL" id="CP055902">
    <property type="protein sequence ID" value="QKX61528.1"/>
    <property type="molecule type" value="Genomic_DNA"/>
</dbReference>